<dbReference type="EMBL" id="CP118157">
    <property type="protein sequence ID" value="WOF23322.1"/>
    <property type="molecule type" value="Genomic_DNA"/>
</dbReference>
<proteinExistence type="predicted"/>
<name>A0AA97I6N1_9MICO</name>
<protein>
    <submittedName>
        <fullName evidence="2">Zinc-binding metallopeptidase</fullName>
    </submittedName>
</protein>
<reference evidence="2 3" key="1">
    <citation type="submission" date="2023-02" db="EMBL/GenBank/DDBJ databases">
        <title>Microbacterium betulae sp. nov., isolated from birch wood.</title>
        <authorList>
            <person name="Pasciak M."/>
            <person name="Pawlik K.J."/>
            <person name="Martynowski D."/>
            <person name="Laczmanski L."/>
            <person name="Ciekot J."/>
            <person name="Szponar B."/>
            <person name="Wojcik-Fatla A."/>
            <person name="Mackiewicz B."/>
            <person name="Farian E."/>
            <person name="Cholewa G."/>
            <person name="Cholewa A."/>
            <person name="Dutkiewicz J."/>
        </authorList>
    </citation>
    <scope>NUCLEOTIDE SEQUENCE [LARGE SCALE GENOMIC DNA]</scope>
    <source>
        <strain evidence="2 3">AB</strain>
    </source>
</reference>
<dbReference type="AlphaFoldDB" id="A0AA97I6N1"/>
<dbReference type="Pfam" id="PF10005">
    <property type="entry name" value="Zn_ribbon_DZR_6"/>
    <property type="match status" value="1"/>
</dbReference>
<organism evidence="2 3">
    <name type="scientific">Microbacterium betulae</name>
    <dbReference type="NCBI Taxonomy" id="2981139"/>
    <lineage>
        <taxon>Bacteria</taxon>
        <taxon>Bacillati</taxon>
        <taxon>Actinomycetota</taxon>
        <taxon>Actinomycetes</taxon>
        <taxon>Micrococcales</taxon>
        <taxon>Microbacteriaceae</taxon>
        <taxon>Microbacterium</taxon>
    </lineage>
</organism>
<dbReference type="InterPro" id="IPR011201">
    <property type="entry name" value="Zinc-ribbon_6_bact"/>
</dbReference>
<dbReference type="PIRSF" id="PIRSF012641">
    <property type="entry name" value="UCP012641"/>
    <property type="match status" value="1"/>
</dbReference>
<evidence type="ECO:0000313" key="3">
    <source>
        <dbReference type="Proteomes" id="UP001305498"/>
    </source>
</evidence>
<sequence length="329" mass="36049">MRIYSCRVCGNRLYFENSVCVRCGTGLGYSRDERDIVPVDGGGRHVDGAGIAWHVCRNLGLSGCTWLTTDEGGQCTACDLTRTRPHDGDAQGLAQFPVAERAKRQLVAELDRLGFRVVSRADDPGRGLCFDMLSSVGESVVIGHADGVITIDLAEADASHRVRVRDDLGEPYRTMIGHLRHESGHYFQWLLVQDPALVERGRALFGDETADYSAAIGRHYAEGPPADWRASYISAYATMHPFEDFAETWAHFLHIRDTIESAAATGLITVDPSAFSPFSALVTRVWMPLSLGLNLISRSLGDDDLYPFVIPAPVLDKLDFVAALRPSPA</sequence>
<feature type="domain" description="Zinc-ribbon" evidence="1">
    <location>
        <begin position="4"/>
        <end position="86"/>
    </location>
</feature>
<evidence type="ECO:0000313" key="2">
    <source>
        <dbReference type="EMBL" id="WOF23322.1"/>
    </source>
</evidence>
<gene>
    <name evidence="2" type="ORF">N8K70_01225</name>
</gene>
<dbReference type="KEGG" id="mbet:N8K70_01225"/>
<dbReference type="RefSeq" id="WP_317139793.1">
    <property type="nucleotide sequence ID" value="NZ_CP118157.1"/>
</dbReference>
<dbReference type="Pfam" id="PF15887">
    <property type="entry name" value="Peptidase_Mx"/>
    <property type="match status" value="1"/>
</dbReference>
<accession>A0AA97I6N1</accession>
<keyword evidence="3" id="KW-1185">Reference proteome</keyword>
<dbReference type="InterPro" id="IPR031321">
    <property type="entry name" value="UCP012641"/>
</dbReference>
<dbReference type="Proteomes" id="UP001305498">
    <property type="component" value="Chromosome"/>
</dbReference>
<evidence type="ECO:0000259" key="1">
    <source>
        <dbReference type="Pfam" id="PF10005"/>
    </source>
</evidence>